<proteinExistence type="predicted"/>
<dbReference type="SUPFAM" id="SSF74653">
    <property type="entry name" value="TolA/TonB C-terminal domain"/>
    <property type="match status" value="1"/>
</dbReference>
<feature type="region of interest" description="Disordered" evidence="1">
    <location>
        <begin position="60"/>
        <end position="112"/>
    </location>
</feature>
<keyword evidence="3" id="KW-1185">Reference proteome</keyword>
<organism evidence="2 3">
    <name type="scientific">Paracoccus pacificus</name>
    <dbReference type="NCBI Taxonomy" id="1463598"/>
    <lineage>
        <taxon>Bacteria</taxon>
        <taxon>Pseudomonadati</taxon>
        <taxon>Pseudomonadota</taxon>
        <taxon>Alphaproteobacteria</taxon>
        <taxon>Rhodobacterales</taxon>
        <taxon>Paracoccaceae</taxon>
        <taxon>Paracoccus</taxon>
    </lineage>
</organism>
<dbReference type="EMBL" id="JBHUEN010000016">
    <property type="protein sequence ID" value="MFD1881193.1"/>
    <property type="molecule type" value="Genomic_DNA"/>
</dbReference>
<sequence>MIRDLPRVMFWCAMAALIASVHVALALWAMQQEAAALPVPADAVEIELALAPGLPEAPAAIPVAPGTAQPKNSTDAARGPEPMPEPAADFQPPPIAPLPPPDMAQLLPAPPIPLPDPVLPPLVPLPPPDFASLAPAVRHPPPPRPERIAARARQDRPDPEARAQPAPRQEPRRQPTRDDRRDAAERRETPERAQAQTRTGHQTATARAAASAAPSGGAGNARRNAGMTAASWQRIAGARVSAHMSRTRVGGASGTLRAVVDVSVSSSGATSARLVQGTGDSRSDSALARQATRMPKLPPPPNGQSVNFQQPIVIRLR</sequence>
<gene>
    <name evidence="2" type="ORF">ACFSCT_05620</name>
</gene>
<name>A0ABW4R695_9RHOB</name>
<accession>A0ABW4R695</accession>
<protein>
    <submittedName>
        <fullName evidence="2">TonB C-terminal domain-containing protein</fullName>
    </submittedName>
</protein>
<evidence type="ECO:0000313" key="2">
    <source>
        <dbReference type="EMBL" id="MFD1881193.1"/>
    </source>
</evidence>
<feature type="region of interest" description="Disordered" evidence="1">
    <location>
        <begin position="265"/>
        <end position="311"/>
    </location>
</feature>
<dbReference type="Proteomes" id="UP001597213">
    <property type="component" value="Unassembled WGS sequence"/>
</dbReference>
<comment type="caution">
    <text evidence="2">The sequence shown here is derived from an EMBL/GenBank/DDBJ whole genome shotgun (WGS) entry which is preliminary data.</text>
</comment>
<feature type="compositionally biased region" description="Pro residues" evidence="1">
    <location>
        <begin position="81"/>
        <end position="112"/>
    </location>
</feature>
<evidence type="ECO:0000256" key="1">
    <source>
        <dbReference type="SAM" id="MobiDB-lite"/>
    </source>
</evidence>
<feature type="compositionally biased region" description="Basic and acidic residues" evidence="1">
    <location>
        <begin position="144"/>
        <end position="161"/>
    </location>
</feature>
<feature type="compositionally biased region" description="Low complexity" evidence="1">
    <location>
        <begin position="192"/>
        <end position="226"/>
    </location>
</feature>
<dbReference type="RefSeq" id="WP_379140835.1">
    <property type="nucleotide sequence ID" value="NZ_JBHUEN010000016.1"/>
</dbReference>
<reference evidence="3" key="1">
    <citation type="journal article" date="2019" name="Int. J. Syst. Evol. Microbiol.">
        <title>The Global Catalogue of Microorganisms (GCM) 10K type strain sequencing project: providing services to taxonomists for standard genome sequencing and annotation.</title>
        <authorList>
            <consortium name="The Broad Institute Genomics Platform"/>
            <consortium name="The Broad Institute Genome Sequencing Center for Infectious Disease"/>
            <person name="Wu L."/>
            <person name="Ma J."/>
        </authorList>
    </citation>
    <scope>NUCLEOTIDE SEQUENCE [LARGE SCALE GENOMIC DNA]</scope>
    <source>
        <strain evidence="3">CCUG 56029</strain>
    </source>
</reference>
<feature type="region of interest" description="Disordered" evidence="1">
    <location>
        <begin position="132"/>
        <end position="226"/>
    </location>
</feature>
<feature type="compositionally biased region" description="Basic and acidic residues" evidence="1">
    <location>
        <begin position="169"/>
        <end position="191"/>
    </location>
</feature>
<evidence type="ECO:0000313" key="3">
    <source>
        <dbReference type="Proteomes" id="UP001597213"/>
    </source>
</evidence>
<dbReference type="Pfam" id="PF13103">
    <property type="entry name" value="TonB_2"/>
    <property type="match status" value="1"/>
</dbReference>